<keyword evidence="7 11" id="KW-0143">Chaperone</keyword>
<proteinExistence type="inferred from homology"/>
<dbReference type="PANTHER" id="PTHR30560:SF3">
    <property type="entry name" value="TRIGGER FACTOR-LIKE PROTEIN TIG, CHLOROPLASTIC"/>
    <property type="match status" value="1"/>
</dbReference>
<keyword evidence="8 11" id="KW-0413">Isomerase</keyword>
<keyword evidence="16" id="KW-1185">Reference proteome</keyword>
<dbReference type="Pfam" id="PF05698">
    <property type="entry name" value="Trigger_C"/>
    <property type="match status" value="1"/>
</dbReference>
<organism evidence="15 16">
    <name type="scientific">Solimicrobium silvestre</name>
    <dbReference type="NCBI Taxonomy" id="2099400"/>
    <lineage>
        <taxon>Bacteria</taxon>
        <taxon>Pseudomonadati</taxon>
        <taxon>Pseudomonadota</taxon>
        <taxon>Betaproteobacteria</taxon>
        <taxon>Burkholderiales</taxon>
        <taxon>Oxalobacteraceae</taxon>
        <taxon>Solimicrobium</taxon>
    </lineage>
</organism>
<evidence type="ECO:0000256" key="9">
    <source>
        <dbReference type="ARBA" id="ARBA00023306"/>
    </source>
</evidence>
<evidence type="ECO:0000313" key="16">
    <source>
        <dbReference type="Proteomes" id="UP000237839"/>
    </source>
</evidence>
<dbReference type="GO" id="GO:0015031">
    <property type="term" value="P:protein transport"/>
    <property type="evidence" value="ECO:0007669"/>
    <property type="project" value="UniProtKB-UniRule"/>
</dbReference>
<sequence>MATAVETLGKLERRLTITVPLADVRVEVEKRLKVRARTAKAPGFRPGKVPMKMVAAQYGYQVETEVLNDKVGRAFSEAANENKLRVAGYPNIAPKTSAESQEGHVAFDATFEVYPDVTIGDLAGAEVTQVKTVVSDVEIDKTVDILRKQRVHFHVKGQAGEHGDGGADVSAQTGDRATVDFVGSIDGVEFPGGKADGFVFVLGEGRMLPEFEAATLGLKVAESKTFSMTFPADYHGKDVAGKTAEFTIKLTNLEWAHLPEVDAEFAKMLGVEDGDMAKMRADIKENLEREVGGRVKAQTKNSVMDALLKICEFDVPKVLITQDSERLSEMTRQDMAQRGMNVKDVPFPLEMFAAQAERRVRLGLILAEMVKANGLKATFEQVEAQVADFAKSYEDPKQVMRYYFNDRNRLAEVEALVLEENVVNYVLGQSKVTEKVISFDELMGNNNQA</sequence>
<dbReference type="AlphaFoldDB" id="A0A2S9GWP0"/>
<evidence type="ECO:0000259" key="14">
    <source>
        <dbReference type="PROSITE" id="PS50059"/>
    </source>
</evidence>
<evidence type="ECO:0000256" key="13">
    <source>
        <dbReference type="RuleBase" id="RU003914"/>
    </source>
</evidence>
<evidence type="ECO:0000256" key="2">
    <source>
        <dbReference type="ARBA" id="ARBA00005464"/>
    </source>
</evidence>
<comment type="similarity">
    <text evidence="2 11 13">Belongs to the FKBP-type PPIase family. Tig subfamily.</text>
</comment>
<dbReference type="InterPro" id="IPR008881">
    <property type="entry name" value="Trigger_fac_ribosome-bd_bac"/>
</dbReference>
<keyword evidence="11" id="KW-0963">Cytoplasm</keyword>
<evidence type="ECO:0000313" key="15">
    <source>
        <dbReference type="EMBL" id="PRC92130.1"/>
    </source>
</evidence>
<dbReference type="PANTHER" id="PTHR30560">
    <property type="entry name" value="TRIGGER FACTOR CHAPERONE AND PEPTIDYL-PROLYL CIS/TRANS ISOMERASE"/>
    <property type="match status" value="1"/>
</dbReference>
<keyword evidence="5 11" id="KW-0132">Cell division</keyword>
<dbReference type="GO" id="GO:0051083">
    <property type="term" value="P:'de novo' cotranslational protein folding"/>
    <property type="evidence" value="ECO:0007669"/>
    <property type="project" value="TreeGrafter"/>
</dbReference>
<dbReference type="RefSeq" id="WP_105532796.1">
    <property type="nucleotide sequence ID" value="NZ_PUGF01000015.1"/>
</dbReference>
<evidence type="ECO:0000256" key="11">
    <source>
        <dbReference type="HAMAP-Rule" id="MF_00303"/>
    </source>
</evidence>
<dbReference type="GO" id="GO:0044183">
    <property type="term" value="F:protein folding chaperone"/>
    <property type="evidence" value="ECO:0007669"/>
    <property type="project" value="TreeGrafter"/>
</dbReference>
<comment type="caution">
    <text evidence="15">The sequence shown here is derived from an EMBL/GenBank/DDBJ whole genome shotgun (WGS) entry which is preliminary data.</text>
</comment>
<dbReference type="InterPro" id="IPR046357">
    <property type="entry name" value="PPIase_dom_sf"/>
</dbReference>
<comment type="catalytic activity">
    <reaction evidence="1 11 12">
        <text>[protein]-peptidylproline (omega=180) = [protein]-peptidylproline (omega=0)</text>
        <dbReference type="Rhea" id="RHEA:16237"/>
        <dbReference type="Rhea" id="RHEA-COMP:10747"/>
        <dbReference type="Rhea" id="RHEA-COMP:10748"/>
        <dbReference type="ChEBI" id="CHEBI:83833"/>
        <dbReference type="ChEBI" id="CHEBI:83834"/>
        <dbReference type="EC" id="5.2.1.8"/>
    </reaction>
</comment>
<dbReference type="FunFam" id="3.10.50.40:FF:000001">
    <property type="entry name" value="Trigger factor"/>
    <property type="match status" value="1"/>
</dbReference>
<evidence type="ECO:0000256" key="4">
    <source>
        <dbReference type="ARBA" id="ARBA00016902"/>
    </source>
</evidence>
<comment type="subcellular location">
    <subcellularLocation>
        <location evidence="11">Cytoplasm</location>
    </subcellularLocation>
    <text evidence="11">About half TF is bound to the ribosome near the polypeptide exit tunnel while the other half is free in the cytoplasm.</text>
</comment>
<dbReference type="OrthoDB" id="9767721at2"/>
<dbReference type="Proteomes" id="UP000237839">
    <property type="component" value="Unassembled WGS sequence"/>
</dbReference>
<keyword evidence="9 11" id="KW-0131">Cell cycle</keyword>
<dbReference type="InterPro" id="IPR037041">
    <property type="entry name" value="Trigger_fac_C_sf"/>
</dbReference>
<dbReference type="GO" id="GO:0043335">
    <property type="term" value="P:protein unfolding"/>
    <property type="evidence" value="ECO:0007669"/>
    <property type="project" value="TreeGrafter"/>
</dbReference>
<dbReference type="InterPro" id="IPR005215">
    <property type="entry name" value="Trig_fac"/>
</dbReference>
<comment type="domain">
    <text evidence="11">Consists of 3 domains; the N-terminus binds the ribosome, the middle domain has PPIase activity, while the C-terminus has intrinsic chaperone activity on its own.</text>
</comment>
<dbReference type="SUPFAM" id="SSF54534">
    <property type="entry name" value="FKBP-like"/>
    <property type="match status" value="1"/>
</dbReference>
<evidence type="ECO:0000256" key="8">
    <source>
        <dbReference type="ARBA" id="ARBA00023235"/>
    </source>
</evidence>
<dbReference type="NCBIfam" id="TIGR00115">
    <property type="entry name" value="tig"/>
    <property type="match status" value="1"/>
</dbReference>
<accession>A0A2S9GWP0</accession>
<evidence type="ECO:0000256" key="5">
    <source>
        <dbReference type="ARBA" id="ARBA00022618"/>
    </source>
</evidence>
<evidence type="ECO:0000256" key="1">
    <source>
        <dbReference type="ARBA" id="ARBA00000971"/>
    </source>
</evidence>
<dbReference type="GO" id="GO:0051301">
    <property type="term" value="P:cell division"/>
    <property type="evidence" value="ECO:0007669"/>
    <property type="project" value="UniProtKB-KW"/>
</dbReference>
<evidence type="ECO:0000256" key="3">
    <source>
        <dbReference type="ARBA" id="ARBA00013194"/>
    </source>
</evidence>
<dbReference type="GO" id="GO:0005737">
    <property type="term" value="C:cytoplasm"/>
    <property type="evidence" value="ECO:0007669"/>
    <property type="project" value="UniProtKB-SubCell"/>
</dbReference>
<dbReference type="InterPro" id="IPR008880">
    <property type="entry name" value="Trigger_fac_C"/>
</dbReference>
<dbReference type="SUPFAM" id="SSF102735">
    <property type="entry name" value="Trigger factor ribosome-binding domain"/>
    <property type="match status" value="1"/>
</dbReference>
<evidence type="ECO:0000256" key="6">
    <source>
        <dbReference type="ARBA" id="ARBA00023110"/>
    </source>
</evidence>
<dbReference type="Gene3D" id="1.10.3120.10">
    <property type="entry name" value="Trigger factor, C-terminal domain"/>
    <property type="match status" value="1"/>
</dbReference>
<dbReference type="PIRSF" id="PIRSF003095">
    <property type="entry name" value="Trigger_factor"/>
    <property type="match status" value="1"/>
</dbReference>
<gene>
    <name evidence="11" type="primary">tig</name>
    <name evidence="15" type="ORF">S2091_3046</name>
</gene>
<dbReference type="InterPro" id="IPR036611">
    <property type="entry name" value="Trigger_fac_ribosome-bd_sf"/>
</dbReference>
<dbReference type="InterPro" id="IPR027304">
    <property type="entry name" value="Trigger_fact/SurA_dom_sf"/>
</dbReference>
<dbReference type="EC" id="5.2.1.8" evidence="3 11"/>
<dbReference type="EMBL" id="PUGF01000015">
    <property type="protein sequence ID" value="PRC92130.1"/>
    <property type="molecule type" value="Genomic_DNA"/>
</dbReference>
<evidence type="ECO:0000256" key="10">
    <source>
        <dbReference type="ARBA" id="ARBA00029986"/>
    </source>
</evidence>
<dbReference type="GO" id="GO:0043022">
    <property type="term" value="F:ribosome binding"/>
    <property type="evidence" value="ECO:0007669"/>
    <property type="project" value="TreeGrafter"/>
</dbReference>
<dbReference type="SUPFAM" id="SSF109998">
    <property type="entry name" value="Triger factor/SurA peptide-binding domain-like"/>
    <property type="match status" value="1"/>
</dbReference>
<dbReference type="GO" id="GO:0003755">
    <property type="term" value="F:peptidyl-prolyl cis-trans isomerase activity"/>
    <property type="evidence" value="ECO:0007669"/>
    <property type="project" value="UniProtKB-UniRule"/>
</dbReference>
<dbReference type="InterPro" id="IPR001179">
    <property type="entry name" value="PPIase_FKBP_dom"/>
</dbReference>
<comment type="function">
    <text evidence="11">Involved in protein export. Acts as a chaperone by maintaining the newly synthesized protein in an open conformation. Functions as a peptidyl-prolyl cis-trans isomerase.</text>
</comment>
<dbReference type="Gene3D" id="3.30.70.1050">
    <property type="entry name" value="Trigger factor ribosome-binding domain"/>
    <property type="match status" value="1"/>
</dbReference>
<dbReference type="Gene3D" id="3.10.50.40">
    <property type="match status" value="1"/>
</dbReference>
<dbReference type="Pfam" id="PF00254">
    <property type="entry name" value="FKBP_C"/>
    <property type="match status" value="1"/>
</dbReference>
<evidence type="ECO:0000256" key="7">
    <source>
        <dbReference type="ARBA" id="ARBA00023186"/>
    </source>
</evidence>
<keyword evidence="6 11" id="KW-0697">Rotamase</keyword>
<dbReference type="HAMAP" id="MF_00303">
    <property type="entry name" value="Trigger_factor_Tig"/>
    <property type="match status" value="1"/>
</dbReference>
<feature type="domain" description="PPIase FKBP-type" evidence="14">
    <location>
        <begin position="174"/>
        <end position="234"/>
    </location>
</feature>
<protein>
    <recommendedName>
        <fullName evidence="4 11">Trigger factor</fullName>
        <shortName evidence="11">TF</shortName>
        <ecNumber evidence="3 11">5.2.1.8</ecNumber>
    </recommendedName>
    <alternativeName>
        <fullName evidence="10 11">PPIase</fullName>
    </alternativeName>
</protein>
<dbReference type="Pfam" id="PF05697">
    <property type="entry name" value="Trigger_N"/>
    <property type="match status" value="1"/>
</dbReference>
<reference evidence="15 16" key="1">
    <citation type="submission" date="2018-02" db="EMBL/GenBank/DDBJ databases">
        <title>Solimicrobium silvestre gen. nov., sp. nov., isolated from alpine forest soil.</title>
        <authorList>
            <person name="Margesin R."/>
            <person name="Albuquerque L."/>
            <person name="Zhang D.-C."/>
            <person name="Froufe H.J.C."/>
            <person name="Severino R."/>
            <person name="Roxo I."/>
            <person name="Egas C."/>
            <person name="Da Costa M.S."/>
        </authorList>
    </citation>
    <scope>NUCLEOTIDE SEQUENCE [LARGE SCALE GENOMIC DNA]</scope>
    <source>
        <strain evidence="15 16">S20-91</strain>
    </source>
</reference>
<name>A0A2S9GWP0_9BURK</name>
<dbReference type="PROSITE" id="PS50059">
    <property type="entry name" value="FKBP_PPIASE"/>
    <property type="match status" value="1"/>
</dbReference>
<evidence type="ECO:0000256" key="12">
    <source>
        <dbReference type="PROSITE-ProRule" id="PRU00277"/>
    </source>
</evidence>